<dbReference type="Proteomes" id="UP001497525">
    <property type="component" value="Unassembled WGS sequence"/>
</dbReference>
<reference evidence="1" key="1">
    <citation type="submission" date="2024-06" db="EMBL/GenBank/DDBJ databases">
        <authorList>
            <person name="Liu X."/>
            <person name="Lenzi L."/>
            <person name="Haldenby T S."/>
            <person name="Uol C."/>
        </authorList>
    </citation>
    <scope>NUCLEOTIDE SEQUENCE</scope>
</reference>
<comment type="caution">
    <text evidence="1">The sequence shown here is derived from an EMBL/GenBank/DDBJ whole genome shotgun (WGS) entry which is preliminary data.</text>
</comment>
<sequence>MTTANSGEIESLLKLMQPRPIDTSHLTIERGPSPNPRVISEPLSHTLTAKVEDKQAKLKKILDEINKPELKPYISKEEVQELNHAATVADTTNPNPLEVKKSLKLMKKLAKAANERQDQRKYGIERLKNLLTALQALNSQFDRKRYKYIKPAVKSCLKTQWENTNSWFQRKSPERIEGNKTKDELEEAVGEYDVMAQQLYTLYDMAVKNLDSEMTVDMVGGDRSDLAAAAVVARVAVQVVTAAVSLRFIANVSLLWSNHVPNDIRAESFG</sequence>
<evidence type="ECO:0000313" key="2">
    <source>
        <dbReference type="Proteomes" id="UP001497525"/>
    </source>
</evidence>
<accession>A0AAV2TPR4</accession>
<name>A0AAV2TPR4_CALDB</name>
<evidence type="ECO:0000313" key="1">
    <source>
        <dbReference type="EMBL" id="CAL5138269.1"/>
    </source>
</evidence>
<dbReference type="EMBL" id="CAXLJL010000489">
    <property type="protein sequence ID" value="CAL5138269.1"/>
    <property type="molecule type" value="Genomic_DNA"/>
</dbReference>
<dbReference type="AlphaFoldDB" id="A0AAV2TPR4"/>
<organism evidence="1 2">
    <name type="scientific">Calicophoron daubneyi</name>
    <name type="common">Rumen fluke</name>
    <name type="synonym">Paramphistomum daubneyi</name>
    <dbReference type="NCBI Taxonomy" id="300641"/>
    <lineage>
        <taxon>Eukaryota</taxon>
        <taxon>Metazoa</taxon>
        <taxon>Spiralia</taxon>
        <taxon>Lophotrochozoa</taxon>
        <taxon>Platyhelminthes</taxon>
        <taxon>Trematoda</taxon>
        <taxon>Digenea</taxon>
        <taxon>Plagiorchiida</taxon>
        <taxon>Pronocephalata</taxon>
        <taxon>Paramphistomoidea</taxon>
        <taxon>Paramphistomidae</taxon>
        <taxon>Calicophoron</taxon>
    </lineage>
</organism>
<protein>
    <submittedName>
        <fullName evidence="1">Uncharacterized protein</fullName>
    </submittedName>
</protein>
<gene>
    <name evidence="1" type="ORF">CDAUBV1_LOCUS12872</name>
</gene>
<proteinExistence type="predicted"/>